<organism evidence="2 3">
    <name type="scientific">Amorphotheca resinae ATCC 22711</name>
    <dbReference type="NCBI Taxonomy" id="857342"/>
    <lineage>
        <taxon>Eukaryota</taxon>
        <taxon>Fungi</taxon>
        <taxon>Dikarya</taxon>
        <taxon>Ascomycota</taxon>
        <taxon>Pezizomycotina</taxon>
        <taxon>Leotiomycetes</taxon>
        <taxon>Helotiales</taxon>
        <taxon>Amorphothecaceae</taxon>
        <taxon>Amorphotheca</taxon>
    </lineage>
</organism>
<dbReference type="InterPro" id="IPR001849">
    <property type="entry name" value="PH_domain"/>
</dbReference>
<dbReference type="Gene3D" id="2.30.29.30">
    <property type="entry name" value="Pleckstrin-homology domain (PH domain)/Phosphotyrosine-binding domain (PTB)"/>
    <property type="match status" value="1"/>
</dbReference>
<feature type="domain" description="PH" evidence="1">
    <location>
        <begin position="19"/>
        <end position="134"/>
    </location>
</feature>
<proteinExistence type="predicted"/>
<dbReference type="STRING" id="857342.A0A2T3BAS1"/>
<dbReference type="SMART" id="SM00233">
    <property type="entry name" value="PH"/>
    <property type="match status" value="1"/>
</dbReference>
<dbReference type="GeneID" id="36577730"/>
<protein>
    <recommendedName>
        <fullName evidence="1">PH domain-containing protein</fullName>
    </recommendedName>
</protein>
<feature type="non-terminal residue" evidence="2">
    <location>
        <position position="291"/>
    </location>
</feature>
<keyword evidence="3" id="KW-1185">Reference proteome</keyword>
<reference evidence="2 3" key="1">
    <citation type="journal article" date="2018" name="New Phytol.">
        <title>Comparative genomics and transcriptomics depict ericoid mycorrhizal fungi as versatile saprotrophs and plant mutualists.</title>
        <authorList>
            <person name="Martino E."/>
            <person name="Morin E."/>
            <person name="Grelet G.A."/>
            <person name="Kuo A."/>
            <person name="Kohler A."/>
            <person name="Daghino S."/>
            <person name="Barry K.W."/>
            <person name="Cichocki N."/>
            <person name="Clum A."/>
            <person name="Dockter R.B."/>
            <person name="Hainaut M."/>
            <person name="Kuo R.C."/>
            <person name="LaButti K."/>
            <person name="Lindahl B.D."/>
            <person name="Lindquist E.A."/>
            <person name="Lipzen A."/>
            <person name="Khouja H.R."/>
            <person name="Magnuson J."/>
            <person name="Murat C."/>
            <person name="Ohm R.A."/>
            <person name="Singer S.W."/>
            <person name="Spatafora J.W."/>
            <person name="Wang M."/>
            <person name="Veneault-Fourrey C."/>
            <person name="Henrissat B."/>
            <person name="Grigoriev I.V."/>
            <person name="Martin F.M."/>
            <person name="Perotto S."/>
        </authorList>
    </citation>
    <scope>NUCLEOTIDE SEQUENCE [LARGE SCALE GENOMIC DNA]</scope>
    <source>
        <strain evidence="2 3">ATCC 22711</strain>
    </source>
</reference>
<dbReference type="OrthoDB" id="5865767at2759"/>
<evidence type="ECO:0000313" key="2">
    <source>
        <dbReference type="EMBL" id="PSS25364.1"/>
    </source>
</evidence>
<dbReference type="AlphaFoldDB" id="A0A2T3BAS1"/>
<dbReference type="Proteomes" id="UP000241818">
    <property type="component" value="Unassembled WGS sequence"/>
</dbReference>
<dbReference type="RefSeq" id="XP_024723963.1">
    <property type="nucleotide sequence ID" value="XM_024869649.1"/>
</dbReference>
<dbReference type="PANTHER" id="PTHR37283:SF1">
    <property type="entry name" value="PH DOMAIN-CONTAINING PROTEIN YHR131C"/>
    <property type="match status" value="1"/>
</dbReference>
<dbReference type="InParanoid" id="A0A2T3BAS1"/>
<dbReference type="InterPro" id="IPR011993">
    <property type="entry name" value="PH-like_dom_sf"/>
</dbReference>
<dbReference type="SUPFAM" id="SSF50729">
    <property type="entry name" value="PH domain-like"/>
    <property type="match status" value="1"/>
</dbReference>
<dbReference type="PROSITE" id="PS50003">
    <property type="entry name" value="PH_DOMAIN"/>
    <property type="match status" value="1"/>
</dbReference>
<gene>
    <name evidence="2" type="ORF">M430DRAFT_88611</name>
</gene>
<name>A0A2T3BAS1_AMORE</name>
<feature type="non-terminal residue" evidence="2">
    <location>
        <position position="1"/>
    </location>
</feature>
<sequence>ETLPSYSCAISLENVFMRKLEFQGAIHRAQNRHWRRVFVKLQGTALAFYECKRASPFRRSRERAGKDIDVPVGVQRGRFLRDYNLQHADVGIAADYVKKKYVIRVRAETDQFLLSCYRLETFFQWLESLFMAINLALPIDDREIPRDPSIPRPRRRRRYTSEGLLRRESPALVREQFQVVWERDLYWADRSISEESDAAFGSSNTISIRTASMISTDDPSNPSISPETGKWRPEHEWSAMKDMMYARRCMATLLLRSPRKSNLVIVEGKQWIANWETGVLMRCQPPEYEDI</sequence>
<dbReference type="PANTHER" id="PTHR37283">
    <property type="entry name" value="PH DOMAIN-CONTAINING PROTEIN YHR131C"/>
    <property type="match status" value="1"/>
</dbReference>
<dbReference type="EMBL" id="KZ679007">
    <property type="protein sequence ID" value="PSS25364.1"/>
    <property type="molecule type" value="Genomic_DNA"/>
</dbReference>
<dbReference type="InterPro" id="IPR041681">
    <property type="entry name" value="PH_9"/>
</dbReference>
<evidence type="ECO:0000259" key="1">
    <source>
        <dbReference type="PROSITE" id="PS50003"/>
    </source>
</evidence>
<accession>A0A2T3BAS1</accession>
<dbReference type="Pfam" id="PF15410">
    <property type="entry name" value="PH_9"/>
    <property type="match status" value="1"/>
</dbReference>
<evidence type="ECO:0000313" key="3">
    <source>
        <dbReference type="Proteomes" id="UP000241818"/>
    </source>
</evidence>